<keyword evidence="5 7" id="KW-0472">Membrane</keyword>
<evidence type="ECO:0000256" key="2">
    <source>
        <dbReference type="ARBA" id="ARBA00022475"/>
    </source>
</evidence>
<dbReference type="InterPro" id="IPR051539">
    <property type="entry name" value="T4SS-coupling_protein"/>
</dbReference>
<reference evidence="9" key="1">
    <citation type="submission" date="2021-03" db="EMBL/GenBank/DDBJ databases">
        <title>Streptomyces strains.</title>
        <authorList>
            <person name="Lund M.B."/>
            <person name="Toerring T."/>
        </authorList>
    </citation>
    <scope>NUCLEOTIDE SEQUENCE</scope>
    <source>
        <strain evidence="9">JCM 4242</strain>
    </source>
</reference>
<sequence>MSPLKARGPGRNSSGPALALAGIGALLLLIGGSYVALVGAQWWATGTWEAVGPFTPLFGLATGDWHWTTAATVIVLLELAVVAGIALVAVRGVWQSWRAGVSKKSSNDAAHRMTTRRDQVALQAAAERTAQRLSIDTAEPGIRMGRSVTTGQRVYAPWEYLHLTIAGPGRHKSVAQVIPAILSAPGACVASSNKNDIVTLTRLARSYKGNTWVFDPQQIAEEPATWWWNPLRQIRTLSDAEELMSTLVDAGKDAEAKARSDGFFDPKGQQLLSWCLLAAALDGQQMTNVYLWLADSQNSEPDEILRAHGATVAATGLETMRRLPDKTRESIFATAEIFVRWLTNDQITRWVTCRPEELATRREFRPDEFVLSTDTIYLLSRKGVGSAAPLTTALSAAILTTADRTSEKIPGGRLNPPLLAALDEVANTCRWSQLPDLYTHYRSKGIIVMAWLQSWAQGVDTFGEFGMKTLWDAAACKTYGGGSSDTDGLLKKVSELVGQWEAPQTTRNRDSRSFVGSQSTSETTRLEDILSVADLAALPERRMVVMMHGIRPMIIEAEPYWETDQGAIVDESKRLYGAQAAPVIPQVPAAAPPVPPGPPGPPFPMEKQL</sequence>
<dbReference type="AlphaFoldDB" id="A0A939JL43"/>
<proteinExistence type="predicted"/>
<evidence type="ECO:0000256" key="7">
    <source>
        <dbReference type="SAM" id="Phobius"/>
    </source>
</evidence>
<dbReference type="Pfam" id="PF12696">
    <property type="entry name" value="TraG-D_C"/>
    <property type="match status" value="1"/>
</dbReference>
<name>A0A939JL43_9ACTN</name>
<dbReference type="InterPro" id="IPR032689">
    <property type="entry name" value="TraG-D_C"/>
</dbReference>
<evidence type="ECO:0000256" key="3">
    <source>
        <dbReference type="ARBA" id="ARBA00022692"/>
    </source>
</evidence>
<comment type="subcellular location">
    <subcellularLocation>
        <location evidence="1">Cell membrane</location>
        <topology evidence="1">Multi-pass membrane protein</topology>
    </subcellularLocation>
</comment>
<evidence type="ECO:0000313" key="10">
    <source>
        <dbReference type="Proteomes" id="UP000664781"/>
    </source>
</evidence>
<feature type="compositionally biased region" description="Pro residues" evidence="6">
    <location>
        <begin position="590"/>
        <end position="609"/>
    </location>
</feature>
<dbReference type="EMBL" id="JAFMOF010000001">
    <property type="protein sequence ID" value="MBO0652721.1"/>
    <property type="molecule type" value="Genomic_DNA"/>
</dbReference>
<dbReference type="SUPFAM" id="SSF52540">
    <property type="entry name" value="P-loop containing nucleoside triphosphate hydrolases"/>
    <property type="match status" value="1"/>
</dbReference>
<evidence type="ECO:0000256" key="4">
    <source>
        <dbReference type="ARBA" id="ARBA00022989"/>
    </source>
</evidence>
<protein>
    <submittedName>
        <fullName evidence="9">TraM recognition domain-containing protein</fullName>
    </submittedName>
</protein>
<evidence type="ECO:0000256" key="5">
    <source>
        <dbReference type="ARBA" id="ARBA00023136"/>
    </source>
</evidence>
<dbReference type="CDD" id="cd01127">
    <property type="entry name" value="TrwB_TraG_TraD_VirD4"/>
    <property type="match status" value="1"/>
</dbReference>
<keyword evidence="3 7" id="KW-0812">Transmembrane</keyword>
<organism evidence="9 10">
    <name type="scientific">Streptomyces triculaminicus</name>
    <dbReference type="NCBI Taxonomy" id="2816232"/>
    <lineage>
        <taxon>Bacteria</taxon>
        <taxon>Bacillati</taxon>
        <taxon>Actinomycetota</taxon>
        <taxon>Actinomycetes</taxon>
        <taxon>Kitasatosporales</taxon>
        <taxon>Streptomycetaceae</taxon>
        <taxon>Streptomyces</taxon>
    </lineage>
</organism>
<feature type="region of interest" description="Disordered" evidence="6">
    <location>
        <begin position="587"/>
        <end position="609"/>
    </location>
</feature>
<feature type="transmembrane region" description="Helical" evidence="7">
    <location>
        <begin position="20"/>
        <end position="45"/>
    </location>
</feature>
<accession>A0A939JL43</accession>
<dbReference type="RefSeq" id="WP_086567071.1">
    <property type="nucleotide sequence ID" value="NZ_JAFMOF010000001.1"/>
</dbReference>
<evidence type="ECO:0000313" key="9">
    <source>
        <dbReference type="EMBL" id="MBO0652721.1"/>
    </source>
</evidence>
<evidence type="ECO:0000256" key="6">
    <source>
        <dbReference type="SAM" id="MobiDB-lite"/>
    </source>
</evidence>
<keyword evidence="10" id="KW-1185">Reference proteome</keyword>
<evidence type="ECO:0000259" key="8">
    <source>
        <dbReference type="Pfam" id="PF12696"/>
    </source>
</evidence>
<keyword evidence="4 7" id="KW-1133">Transmembrane helix</keyword>
<dbReference type="Proteomes" id="UP000664781">
    <property type="component" value="Unassembled WGS sequence"/>
</dbReference>
<dbReference type="Gene3D" id="3.40.50.300">
    <property type="entry name" value="P-loop containing nucleotide triphosphate hydrolases"/>
    <property type="match status" value="1"/>
</dbReference>
<gene>
    <name evidence="9" type="ORF">J1792_07970</name>
</gene>
<dbReference type="PANTHER" id="PTHR37937:SF1">
    <property type="entry name" value="CONJUGATIVE TRANSFER: DNA TRANSPORT"/>
    <property type="match status" value="1"/>
</dbReference>
<feature type="transmembrane region" description="Helical" evidence="7">
    <location>
        <begin position="65"/>
        <end position="94"/>
    </location>
</feature>
<keyword evidence="2" id="KW-1003">Cell membrane</keyword>
<dbReference type="PANTHER" id="PTHR37937">
    <property type="entry name" value="CONJUGATIVE TRANSFER: DNA TRANSPORT"/>
    <property type="match status" value="1"/>
</dbReference>
<feature type="domain" description="TraD/TraG TraM recognition site" evidence="8">
    <location>
        <begin position="417"/>
        <end position="539"/>
    </location>
</feature>
<dbReference type="InterPro" id="IPR027417">
    <property type="entry name" value="P-loop_NTPase"/>
</dbReference>
<dbReference type="GO" id="GO:0005886">
    <property type="term" value="C:plasma membrane"/>
    <property type="evidence" value="ECO:0007669"/>
    <property type="project" value="UniProtKB-SubCell"/>
</dbReference>
<evidence type="ECO:0000256" key="1">
    <source>
        <dbReference type="ARBA" id="ARBA00004651"/>
    </source>
</evidence>
<comment type="caution">
    <text evidence="9">The sequence shown here is derived from an EMBL/GenBank/DDBJ whole genome shotgun (WGS) entry which is preliminary data.</text>
</comment>